<dbReference type="OrthoDB" id="2422929at2759"/>
<evidence type="ECO:0000256" key="1">
    <source>
        <dbReference type="SAM" id="SignalP"/>
    </source>
</evidence>
<sequence length="149" mass="16312">MFYAALPISILAFCRLAGQDASSGVTICRLAGTPRYLQGPFGALRIFAAENAAKNALRQAGLAEQALGLAQTDMSRIINMKQLENSLEMDPVDTAQVLSHLPLNLVFDLDKDFEFQGSLGDVEMSEMFSDYYTQCVAMAYDPDNIADFL</sequence>
<feature type="signal peptide" evidence="1">
    <location>
        <begin position="1"/>
        <end position="21"/>
    </location>
</feature>
<keyword evidence="3" id="KW-1185">Reference proteome</keyword>
<feature type="chain" id="PRO_5040404088" evidence="1">
    <location>
        <begin position="22"/>
        <end position="149"/>
    </location>
</feature>
<comment type="caution">
    <text evidence="2">The sequence shown here is derived from an EMBL/GenBank/DDBJ whole genome shotgun (WGS) entry which is preliminary data.</text>
</comment>
<reference evidence="2" key="1">
    <citation type="journal article" date="2020" name="Fungal Divers.">
        <title>Resolving the Mortierellaceae phylogeny through synthesis of multi-gene phylogenetics and phylogenomics.</title>
        <authorList>
            <person name="Vandepol N."/>
            <person name="Liber J."/>
            <person name="Desiro A."/>
            <person name="Na H."/>
            <person name="Kennedy M."/>
            <person name="Barry K."/>
            <person name="Grigoriev I.V."/>
            <person name="Miller A.N."/>
            <person name="O'Donnell K."/>
            <person name="Stajich J.E."/>
            <person name="Bonito G."/>
        </authorList>
    </citation>
    <scope>NUCLEOTIDE SEQUENCE</scope>
    <source>
        <strain evidence="2">NVP60</strain>
    </source>
</reference>
<name>A0A9P6UVU1_9FUNG</name>
<organism evidence="2 3">
    <name type="scientific">Linnemannia gamsii</name>
    <dbReference type="NCBI Taxonomy" id="64522"/>
    <lineage>
        <taxon>Eukaryota</taxon>
        <taxon>Fungi</taxon>
        <taxon>Fungi incertae sedis</taxon>
        <taxon>Mucoromycota</taxon>
        <taxon>Mortierellomycotina</taxon>
        <taxon>Mortierellomycetes</taxon>
        <taxon>Mortierellales</taxon>
        <taxon>Mortierellaceae</taxon>
        <taxon>Linnemannia</taxon>
    </lineage>
</organism>
<evidence type="ECO:0000313" key="3">
    <source>
        <dbReference type="Proteomes" id="UP000823405"/>
    </source>
</evidence>
<accession>A0A9P6UVU1</accession>
<dbReference type="Proteomes" id="UP000823405">
    <property type="component" value="Unassembled WGS sequence"/>
</dbReference>
<gene>
    <name evidence="2" type="ORF">BGZ97_009641</name>
</gene>
<keyword evidence="1" id="KW-0732">Signal</keyword>
<dbReference type="AlphaFoldDB" id="A0A9P6UVU1"/>
<evidence type="ECO:0000313" key="2">
    <source>
        <dbReference type="EMBL" id="KAG0321931.1"/>
    </source>
</evidence>
<proteinExistence type="predicted"/>
<protein>
    <submittedName>
        <fullName evidence="2">Uncharacterized protein</fullName>
    </submittedName>
</protein>
<dbReference type="EMBL" id="JAAAIN010000047">
    <property type="protein sequence ID" value="KAG0321931.1"/>
    <property type="molecule type" value="Genomic_DNA"/>
</dbReference>